<keyword evidence="5 9" id="KW-0862">Zinc</keyword>
<dbReference type="Proteomes" id="UP000886124">
    <property type="component" value="Unassembled WGS sequence"/>
</dbReference>
<evidence type="ECO:0000256" key="7">
    <source>
        <dbReference type="NCBIfam" id="TIGR01882"/>
    </source>
</evidence>
<keyword evidence="3 9" id="KW-0479">Metal-binding</keyword>
<proteinExistence type="inferred from homology"/>
<dbReference type="PROSITE" id="PS00759">
    <property type="entry name" value="ARGE_DAPE_CPG2_2"/>
    <property type="match status" value="1"/>
</dbReference>
<dbReference type="NCBIfam" id="TIGR01882">
    <property type="entry name" value="peptidase-T"/>
    <property type="match status" value="1"/>
</dbReference>
<comment type="similarity">
    <text evidence="1">Belongs to the peptidase M20B family.</text>
</comment>
<evidence type="ECO:0000259" key="10">
    <source>
        <dbReference type="Pfam" id="PF07687"/>
    </source>
</evidence>
<dbReference type="GO" id="GO:0005829">
    <property type="term" value="C:cytosol"/>
    <property type="evidence" value="ECO:0007669"/>
    <property type="project" value="TreeGrafter"/>
</dbReference>
<dbReference type="EC" id="3.4.11.4" evidence="7"/>
<reference evidence="11" key="1">
    <citation type="journal article" date="2020" name="mSystems">
        <title>Genome- and Community-Level Interaction Insights into Carbon Utilization and Element Cycling Functions of Hydrothermarchaeota in Hydrothermal Sediment.</title>
        <authorList>
            <person name="Zhou Z."/>
            <person name="Liu Y."/>
            <person name="Xu W."/>
            <person name="Pan J."/>
            <person name="Luo Z.H."/>
            <person name="Li M."/>
        </authorList>
    </citation>
    <scope>NUCLEOTIDE SEQUENCE [LARGE SCALE GENOMIC DNA]</scope>
    <source>
        <strain evidence="11">HyVt-527</strain>
    </source>
</reference>
<evidence type="ECO:0000256" key="3">
    <source>
        <dbReference type="ARBA" id="ARBA00022723"/>
    </source>
</evidence>
<evidence type="ECO:0000256" key="9">
    <source>
        <dbReference type="PIRSR" id="PIRSR037215-2"/>
    </source>
</evidence>
<keyword evidence="11" id="KW-0031">Aminopeptidase</keyword>
<dbReference type="PANTHER" id="PTHR42994:SF1">
    <property type="entry name" value="PEPTIDASE T"/>
    <property type="match status" value="1"/>
</dbReference>
<comment type="cofactor">
    <cofactor evidence="9">
        <name>Zn(2+)</name>
        <dbReference type="ChEBI" id="CHEBI:29105"/>
    </cofactor>
    <text evidence="9">Binds 2 Zn(2+) ions per subunit.</text>
</comment>
<feature type="active site" description="Proton acceptor" evidence="8">
    <location>
        <position position="180"/>
    </location>
</feature>
<dbReference type="PROSITE" id="PS00758">
    <property type="entry name" value="ARGE_DAPE_CPG2_1"/>
    <property type="match status" value="1"/>
</dbReference>
<dbReference type="PIRSF" id="PIRSF037215">
    <property type="entry name" value="Peptidase_M20B"/>
    <property type="match status" value="1"/>
</dbReference>
<feature type="domain" description="Peptidase M20 dimerisation" evidence="10">
    <location>
        <begin position="219"/>
        <end position="314"/>
    </location>
</feature>
<dbReference type="InterPro" id="IPR001261">
    <property type="entry name" value="ArgE/DapE_CS"/>
</dbReference>
<dbReference type="NCBIfam" id="NF003976">
    <property type="entry name" value="PRK05469.1"/>
    <property type="match status" value="1"/>
</dbReference>
<feature type="binding site" evidence="9">
    <location>
        <position position="181"/>
    </location>
    <ligand>
        <name>Zn(2+)</name>
        <dbReference type="ChEBI" id="CHEBI:29105"/>
        <label>2</label>
    </ligand>
</feature>
<feature type="binding site" evidence="9">
    <location>
        <position position="146"/>
    </location>
    <ligand>
        <name>Zn(2+)</name>
        <dbReference type="ChEBI" id="CHEBI:29105"/>
        <label>1</label>
    </ligand>
</feature>
<feature type="binding site" evidence="9">
    <location>
        <position position="146"/>
    </location>
    <ligand>
        <name>Zn(2+)</name>
        <dbReference type="ChEBI" id="CHEBI:29105"/>
        <label>2</label>
    </ligand>
</feature>
<dbReference type="InterPro" id="IPR011650">
    <property type="entry name" value="Peptidase_M20_dimer"/>
</dbReference>
<dbReference type="GO" id="GO:0006508">
    <property type="term" value="P:proteolysis"/>
    <property type="evidence" value="ECO:0007669"/>
    <property type="project" value="UniProtKB-UniRule"/>
</dbReference>
<keyword evidence="4 11" id="KW-0378">Hydrolase</keyword>
<dbReference type="EMBL" id="DROD01000165">
    <property type="protein sequence ID" value="HHJ52002.1"/>
    <property type="molecule type" value="Genomic_DNA"/>
</dbReference>
<gene>
    <name evidence="11" type="primary">pepT</name>
    <name evidence="11" type="ORF">ENJ89_02300</name>
</gene>
<evidence type="ECO:0000256" key="4">
    <source>
        <dbReference type="ARBA" id="ARBA00022801"/>
    </source>
</evidence>
<dbReference type="Pfam" id="PF07687">
    <property type="entry name" value="M20_dimer"/>
    <property type="match status" value="1"/>
</dbReference>
<comment type="caution">
    <text evidence="11">The sequence shown here is derived from an EMBL/GenBank/DDBJ whole genome shotgun (WGS) entry which is preliminary data.</text>
</comment>
<dbReference type="Pfam" id="PF01546">
    <property type="entry name" value="Peptidase_M20"/>
    <property type="match status" value="1"/>
</dbReference>
<accession>A0A7V5UE28</accession>
<dbReference type="GO" id="GO:0045148">
    <property type="term" value="F:tripeptide aminopeptidase activity"/>
    <property type="evidence" value="ECO:0007669"/>
    <property type="project" value="UniProtKB-UniRule"/>
</dbReference>
<dbReference type="Gene3D" id="3.30.70.360">
    <property type="match status" value="1"/>
</dbReference>
<evidence type="ECO:0000256" key="8">
    <source>
        <dbReference type="PIRSR" id="PIRSR037215-1"/>
    </source>
</evidence>
<dbReference type="NCBIfam" id="NF009920">
    <property type="entry name" value="PRK13381.1"/>
    <property type="match status" value="1"/>
</dbReference>
<organism evidence="11">
    <name type="scientific">Caldithrix abyssi</name>
    <dbReference type="NCBI Taxonomy" id="187145"/>
    <lineage>
        <taxon>Bacteria</taxon>
        <taxon>Pseudomonadati</taxon>
        <taxon>Calditrichota</taxon>
        <taxon>Calditrichia</taxon>
        <taxon>Calditrichales</taxon>
        <taxon>Calditrichaceae</taxon>
        <taxon>Caldithrix</taxon>
    </lineage>
</organism>
<sequence>MKPIDRKLFLDRFLTYVKYDTQSSEESDTYPSTAKQLELSKKLVEELKELGLEDVELTEHGYVFATLPSNVDWDVPVIGFNSHVDTSPEVSGANVNPIIHENYQGGDIVLPNAPDQVIEFDKNPALKNCIGHDIITTDGTTLLGADDKAGIAEIMGALAYLKENPEIKHGKIRIAFTVDEEVGAGTDHFDVKKFGADFAYTIDGETVGEIEDETFCADTAIITIKGVNVHPGYAKGKMINGIKIGAELISRLPKDSMSPETTEGREGYLHPHAFKGQVENTEIIFLVRDFTVEGLKEKEDFLQKICDELSEKYAPATVSMEIKESYRNMKYIIDQHPEVVEYAMEAVRRSGIEPKKNLIRGGTDGARLSYEGLPTPNIFTGGHNFHSQKEWISIQDMEKAVETIVNLVQIWAEKSKNLN</sequence>
<keyword evidence="2" id="KW-0645">Protease</keyword>
<dbReference type="PANTHER" id="PTHR42994">
    <property type="entry name" value="PEPTIDASE T"/>
    <property type="match status" value="1"/>
</dbReference>
<protein>
    <recommendedName>
        <fullName evidence="7">Peptidase T</fullName>
        <ecNumber evidence="7">3.4.11.4</ecNumber>
    </recommendedName>
</protein>
<feature type="active site" evidence="8">
    <location>
        <position position="85"/>
    </location>
</feature>
<dbReference type="CDD" id="cd03892">
    <property type="entry name" value="M20_peptT"/>
    <property type="match status" value="1"/>
</dbReference>
<dbReference type="GO" id="GO:0008270">
    <property type="term" value="F:zinc ion binding"/>
    <property type="evidence" value="ECO:0007669"/>
    <property type="project" value="InterPro"/>
</dbReference>
<dbReference type="GO" id="GO:0008237">
    <property type="term" value="F:metallopeptidase activity"/>
    <property type="evidence" value="ECO:0007669"/>
    <property type="project" value="UniProtKB-KW"/>
</dbReference>
<dbReference type="Gene3D" id="3.40.630.10">
    <property type="entry name" value="Zn peptidases"/>
    <property type="match status" value="1"/>
</dbReference>
<keyword evidence="6" id="KW-0482">Metalloprotease</keyword>
<name>A0A7V5UE28_CALAY</name>
<feature type="binding site" evidence="9">
    <location>
        <position position="203"/>
    </location>
    <ligand>
        <name>Zn(2+)</name>
        <dbReference type="ChEBI" id="CHEBI:29105"/>
        <label>1</label>
    </ligand>
</feature>
<evidence type="ECO:0000313" key="11">
    <source>
        <dbReference type="EMBL" id="HHJ52002.1"/>
    </source>
</evidence>
<dbReference type="InterPro" id="IPR010161">
    <property type="entry name" value="Peptidase_M20B"/>
</dbReference>
<feature type="binding site" evidence="9">
    <location>
        <position position="83"/>
    </location>
    <ligand>
        <name>Zn(2+)</name>
        <dbReference type="ChEBI" id="CHEBI:29105"/>
        <label>1</label>
    </ligand>
</feature>
<dbReference type="SUPFAM" id="SSF55031">
    <property type="entry name" value="Bacterial exopeptidase dimerisation domain"/>
    <property type="match status" value="1"/>
</dbReference>
<evidence type="ECO:0000256" key="6">
    <source>
        <dbReference type="ARBA" id="ARBA00023049"/>
    </source>
</evidence>
<dbReference type="InterPro" id="IPR036264">
    <property type="entry name" value="Bact_exopeptidase_dim_dom"/>
</dbReference>
<dbReference type="InterPro" id="IPR002933">
    <property type="entry name" value="Peptidase_M20"/>
</dbReference>
<feature type="binding site" evidence="9">
    <location>
        <position position="386"/>
    </location>
    <ligand>
        <name>Zn(2+)</name>
        <dbReference type="ChEBI" id="CHEBI:29105"/>
        <label>2</label>
    </ligand>
</feature>
<evidence type="ECO:0000256" key="5">
    <source>
        <dbReference type="ARBA" id="ARBA00022833"/>
    </source>
</evidence>
<evidence type="ECO:0000256" key="1">
    <source>
        <dbReference type="ARBA" id="ARBA00009692"/>
    </source>
</evidence>
<dbReference type="SUPFAM" id="SSF53187">
    <property type="entry name" value="Zn-dependent exopeptidases"/>
    <property type="match status" value="1"/>
</dbReference>
<evidence type="ECO:0000256" key="2">
    <source>
        <dbReference type="ARBA" id="ARBA00022670"/>
    </source>
</evidence>
<dbReference type="AlphaFoldDB" id="A0A7V5UE28"/>
<dbReference type="GO" id="GO:0006518">
    <property type="term" value="P:peptide metabolic process"/>
    <property type="evidence" value="ECO:0007669"/>
    <property type="project" value="InterPro"/>
</dbReference>